<dbReference type="InterPro" id="IPR003714">
    <property type="entry name" value="PhoH"/>
</dbReference>
<dbReference type="Gene3D" id="3.40.50.300">
    <property type="entry name" value="P-loop containing nucleotide triphosphate hydrolases"/>
    <property type="match status" value="1"/>
</dbReference>
<dbReference type="InterPro" id="IPR051451">
    <property type="entry name" value="PhoH2-like"/>
</dbReference>
<keyword evidence="4" id="KW-0547">Nucleotide-binding</keyword>
<dbReference type="SUPFAM" id="SSF52540">
    <property type="entry name" value="P-loop containing nucleoside triphosphate hydrolases"/>
    <property type="match status" value="1"/>
</dbReference>
<keyword evidence="3" id="KW-0963">Cytoplasm</keyword>
<evidence type="ECO:0000256" key="5">
    <source>
        <dbReference type="ARBA" id="ARBA00022840"/>
    </source>
</evidence>
<comment type="subcellular location">
    <subcellularLocation>
        <location evidence="1">Cytoplasm</location>
    </subcellularLocation>
</comment>
<dbReference type="AlphaFoldDB" id="A0A9J7B3B1"/>
<accession>A0A9J7B3B1</accession>
<dbReference type="PANTHER" id="PTHR30473">
    <property type="entry name" value="PROTEIN PHOH"/>
    <property type="match status" value="1"/>
</dbReference>
<reference evidence="8" key="1">
    <citation type="submission" date="2022-08" db="EMBL/GenBank/DDBJ databases">
        <title>Nisaea acidiphila sp. nov., isolated from a marine algal debris and emended description of the genus Nisaea Urios et al. 2008.</title>
        <authorList>
            <person name="Kwon K."/>
        </authorList>
    </citation>
    <scope>NUCLEOTIDE SEQUENCE</scope>
    <source>
        <strain evidence="8">MEBiC11861</strain>
    </source>
</reference>
<evidence type="ECO:0000256" key="6">
    <source>
        <dbReference type="ARBA" id="ARBA00039970"/>
    </source>
</evidence>
<evidence type="ECO:0000256" key="4">
    <source>
        <dbReference type="ARBA" id="ARBA00022741"/>
    </source>
</evidence>
<dbReference type="RefSeq" id="WP_257772016.1">
    <property type="nucleotide sequence ID" value="NZ_CP102480.1"/>
</dbReference>
<evidence type="ECO:0000313" key="8">
    <source>
        <dbReference type="EMBL" id="UUX52125.1"/>
    </source>
</evidence>
<dbReference type="KEGG" id="naci:NUH88_10575"/>
<evidence type="ECO:0000313" key="9">
    <source>
        <dbReference type="Proteomes" id="UP001060336"/>
    </source>
</evidence>
<dbReference type="Pfam" id="PF02562">
    <property type="entry name" value="PhoH"/>
    <property type="match status" value="1"/>
</dbReference>
<sequence length="341" mass="37165">MSITTEATDVIQLEFADHDLLPALLGDHDRNLARLEQKLQVSLSCFGNKVTIEGDADAATKAQSALTSLYRRLEGDRDAGKKLKALDIGTVDAAVKWAQSEDGVANGSSGFNDRSAFVPTWKRAIQPRSPNQHRYIQALSQDELVLGLGPAGTGKTYLAVAMAVSMLMERKVERLILSRPAVEAGERLGFLPGDMKDKVDPYLRPLYDALYDMMPGEQVERRLAAGEIEVAPLAFMRGRTLANSYIILDEAQNTTPTQMKMFLTRLGENSKMAITGDPSQIDLPFGAKSGLVDAMGVLGRISGVSVVEFSARDVVRHPLVTKIVNAYNDRESARLDDGAKD</sequence>
<dbReference type="GO" id="GO:0005829">
    <property type="term" value="C:cytosol"/>
    <property type="evidence" value="ECO:0007669"/>
    <property type="project" value="TreeGrafter"/>
</dbReference>
<organism evidence="8 9">
    <name type="scientific">Nisaea acidiphila</name>
    <dbReference type="NCBI Taxonomy" id="1862145"/>
    <lineage>
        <taxon>Bacteria</taxon>
        <taxon>Pseudomonadati</taxon>
        <taxon>Pseudomonadota</taxon>
        <taxon>Alphaproteobacteria</taxon>
        <taxon>Rhodospirillales</taxon>
        <taxon>Thalassobaculaceae</taxon>
        <taxon>Nisaea</taxon>
    </lineage>
</organism>
<dbReference type="InterPro" id="IPR027417">
    <property type="entry name" value="P-loop_NTPase"/>
</dbReference>
<proteinExistence type="inferred from homology"/>
<dbReference type="FunFam" id="3.40.50.300:FF:000013">
    <property type="entry name" value="PhoH family ATPase"/>
    <property type="match status" value="1"/>
</dbReference>
<keyword evidence="9" id="KW-1185">Reference proteome</keyword>
<evidence type="ECO:0000259" key="7">
    <source>
        <dbReference type="Pfam" id="PF02562"/>
    </source>
</evidence>
<name>A0A9J7B3B1_9PROT</name>
<evidence type="ECO:0000256" key="2">
    <source>
        <dbReference type="ARBA" id="ARBA00010393"/>
    </source>
</evidence>
<evidence type="ECO:0000256" key="3">
    <source>
        <dbReference type="ARBA" id="ARBA00022490"/>
    </source>
</evidence>
<dbReference type="Proteomes" id="UP001060336">
    <property type="component" value="Chromosome"/>
</dbReference>
<dbReference type="PANTHER" id="PTHR30473:SF1">
    <property type="entry name" value="PHOH-LIKE PROTEIN"/>
    <property type="match status" value="1"/>
</dbReference>
<evidence type="ECO:0000256" key="1">
    <source>
        <dbReference type="ARBA" id="ARBA00004496"/>
    </source>
</evidence>
<dbReference type="EMBL" id="CP102480">
    <property type="protein sequence ID" value="UUX52125.1"/>
    <property type="molecule type" value="Genomic_DNA"/>
</dbReference>
<gene>
    <name evidence="8" type="ORF">NUH88_10575</name>
</gene>
<feature type="domain" description="PhoH-like protein" evidence="7">
    <location>
        <begin position="125"/>
        <end position="328"/>
    </location>
</feature>
<dbReference type="GO" id="GO:0005524">
    <property type="term" value="F:ATP binding"/>
    <property type="evidence" value="ECO:0007669"/>
    <property type="project" value="UniProtKB-KW"/>
</dbReference>
<keyword evidence="5" id="KW-0067">ATP-binding</keyword>
<protein>
    <recommendedName>
        <fullName evidence="6">PhoH-like protein</fullName>
    </recommendedName>
</protein>
<comment type="similarity">
    <text evidence="2">Belongs to the PhoH family.</text>
</comment>